<evidence type="ECO:0000256" key="3">
    <source>
        <dbReference type="ARBA" id="ARBA00022605"/>
    </source>
</evidence>
<evidence type="ECO:0000256" key="4">
    <source>
        <dbReference type="ARBA" id="ARBA00022679"/>
    </source>
</evidence>
<comment type="subcellular location">
    <subcellularLocation>
        <location evidence="1">Cytoplasm</location>
    </subcellularLocation>
</comment>
<dbReference type="Gene3D" id="3.40.50.880">
    <property type="match status" value="1"/>
</dbReference>
<reference evidence="6" key="1">
    <citation type="submission" date="2018-06" db="EMBL/GenBank/DDBJ databases">
        <authorList>
            <person name="Zhirakovskaya E."/>
        </authorList>
    </citation>
    <scope>NUCLEOTIDE SEQUENCE</scope>
</reference>
<dbReference type="GO" id="GO:0008899">
    <property type="term" value="F:homoserine O-succinyltransferase activity"/>
    <property type="evidence" value="ECO:0007669"/>
    <property type="project" value="UniProtKB-EC"/>
</dbReference>
<keyword evidence="4 6" id="KW-0808">Transferase</keyword>
<sequence>MPLNIPDKLPAIKLLRKENIFVMDQTRAARQDIRPLKIAILNLMPLKVTTETDLVRLLSNSPLQIEIDFLKFKEYTPKNTPASHMSAFYTEFDKVKRKKYDGMIITGAPVELLPFEEVIYWETMKNLMDWAIHNVQSTLFICWAAQAGLYHYYGVPKYPLSKKLFGVFKHTYSDEKLPIFRGFDDEFYVPHSRYTEVRESDIKKVKGLKIISSSEESGINILSARKGRQLFITGHAEYSRGTLDNEYKRDLAKNLPIEMPRNYYRDDDPAKGPVMRWKSHANLFFSNWLNYYVYQETPYDLGDIR</sequence>
<dbReference type="PANTHER" id="PTHR20919:SF0">
    <property type="entry name" value="HOMOSERINE O-SUCCINYLTRANSFERASE"/>
    <property type="match status" value="1"/>
</dbReference>
<evidence type="ECO:0000256" key="5">
    <source>
        <dbReference type="ARBA" id="ARBA00023315"/>
    </source>
</evidence>
<proteinExistence type="inferred from homology"/>
<dbReference type="InterPro" id="IPR033752">
    <property type="entry name" value="MetA_family"/>
</dbReference>
<dbReference type="FunFam" id="3.40.50.880:FF:000004">
    <property type="entry name" value="Homoserine O-succinyltransferase"/>
    <property type="match status" value="1"/>
</dbReference>
<dbReference type="EMBL" id="UOEP01000062">
    <property type="protein sequence ID" value="VAW16421.1"/>
    <property type="molecule type" value="Genomic_DNA"/>
</dbReference>
<dbReference type="InterPro" id="IPR005697">
    <property type="entry name" value="HST_MetA"/>
</dbReference>
<name>A0A3B0TCP5_9ZZZZ</name>
<evidence type="ECO:0000313" key="6">
    <source>
        <dbReference type="EMBL" id="VAW16421.1"/>
    </source>
</evidence>
<organism evidence="6">
    <name type="scientific">hydrothermal vent metagenome</name>
    <dbReference type="NCBI Taxonomy" id="652676"/>
    <lineage>
        <taxon>unclassified sequences</taxon>
        <taxon>metagenomes</taxon>
        <taxon>ecological metagenomes</taxon>
    </lineage>
</organism>
<dbReference type="InterPro" id="IPR029062">
    <property type="entry name" value="Class_I_gatase-like"/>
</dbReference>
<evidence type="ECO:0000256" key="2">
    <source>
        <dbReference type="ARBA" id="ARBA00022490"/>
    </source>
</evidence>
<dbReference type="PANTHER" id="PTHR20919">
    <property type="entry name" value="HOMOSERINE O-SUCCINYLTRANSFERASE"/>
    <property type="match status" value="1"/>
</dbReference>
<gene>
    <name evidence="6" type="ORF">MNBD_BACTEROID01-1095</name>
</gene>
<accession>A0A3B0TCP5</accession>
<dbReference type="PIRSF" id="PIRSF000450">
    <property type="entry name" value="H_ser_succinyltr"/>
    <property type="match status" value="1"/>
</dbReference>
<keyword evidence="5 6" id="KW-0012">Acyltransferase</keyword>
<dbReference type="GO" id="GO:0005737">
    <property type="term" value="C:cytoplasm"/>
    <property type="evidence" value="ECO:0007669"/>
    <property type="project" value="UniProtKB-SubCell"/>
</dbReference>
<dbReference type="EC" id="2.3.1.46" evidence="6"/>
<dbReference type="NCBIfam" id="TIGR01001">
    <property type="entry name" value="metA"/>
    <property type="match status" value="1"/>
</dbReference>
<dbReference type="Pfam" id="PF04204">
    <property type="entry name" value="HTS"/>
    <property type="match status" value="1"/>
</dbReference>
<keyword evidence="3" id="KW-0028">Amino-acid biosynthesis</keyword>
<dbReference type="HAMAP" id="MF_00295">
    <property type="entry name" value="MetA_acyltransf"/>
    <property type="match status" value="1"/>
</dbReference>
<evidence type="ECO:0000256" key="1">
    <source>
        <dbReference type="ARBA" id="ARBA00004496"/>
    </source>
</evidence>
<keyword evidence="2" id="KW-0963">Cytoplasm</keyword>
<dbReference type="AlphaFoldDB" id="A0A3B0TCP5"/>
<protein>
    <submittedName>
        <fullName evidence="6">Homoserine O-succinyltransferase</fullName>
        <ecNumber evidence="6">2.3.1.46</ecNumber>
    </submittedName>
</protein>
<dbReference type="SUPFAM" id="SSF52317">
    <property type="entry name" value="Class I glutamine amidotransferase-like"/>
    <property type="match status" value="1"/>
</dbReference>
<dbReference type="CDD" id="cd03131">
    <property type="entry name" value="GATase1_HTS"/>
    <property type="match status" value="1"/>
</dbReference>
<dbReference type="GO" id="GO:0019281">
    <property type="term" value="P:L-methionine biosynthetic process from homoserine via O-succinyl-L-homoserine and cystathionine"/>
    <property type="evidence" value="ECO:0007669"/>
    <property type="project" value="InterPro"/>
</dbReference>